<dbReference type="GeneID" id="18606862"/>
<dbReference type="Proteomes" id="UP000694886">
    <property type="component" value="Chromosome 3"/>
</dbReference>
<organism evidence="3 4">
    <name type="scientific">Theobroma cacao</name>
    <name type="common">Cacao</name>
    <name type="synonym">Cocoa</name>
    <dbReference type="NCBI Taxonomy" id="3641"/>
    <lineage>
        <taxon>Eukaryota</taxon>
        <taxon>Viridiplantae</taxon>
        <taxon>Streptophyta</taxon>
        <taxon>Embryophyta</taxon>
        <taxon>Tracheophyta</taxon>
        <taxon>Spermatophyta</taxon>
        <taxon>Magnoliopsida</taxon>
        <taxon>eudicotyledons</taxon>
        <taxon>Gunneridae</taxon>
        <taxon>Pentapetalae</taxon>
        <taxon>rosids</taxon>
        <taxon>malvids</taxon>
        <taxon>Malvales</taxon>
        <taxon>Malvaceae</taxon>
        <taxon>Byttnerioideae</taxon>
        <taxon>Theobroma</taxon>
    </lineage>
</organism>
<feature type="transmembrane region" description="Helical" evidence="2">
    <location>
        <begin position="202"/>
        <end position="219"/>
    </location>
</feature>
<reference evidence="4" key="2">
    <citation type="submission" date="2025-08" db="UniProtKB">
        <authorList>
            <consortium name="RefSeq"/>
        </authorList>
    </citation>
    <scope>IDENTIFICATION</scope>
</reference>
<evidence type="ECO:0000313" key="4">
    <source>
        <dbReference type="RefSeq" id="XP_017972646.1"/>
    </source>
</evidence>
<feature type="transmembrane region" description="Helical" evidence="2">
    <location>
        <begin position="424"/>
        <end position="446"/>
    </location>
</feature>
<dbReference type="Gramene" id="Tc03v2_t026300.1">
    <property type="protein sequence ID" value="Tc03v2_p026300.1"/>
    <property type="gene ID" value="Tc03v2_g026300"/>
</dbReference>
<name>A0AB32W3D5_THECC</name>
<feature type="transmembrane region" description="Helical" evidence="2">
    <location>
        <begin position="67"/>
        <end position="93"/>
    </location>
</feature>
<feature type="transmembrane region" description="Helical" evidence="2">
    <location>
        <begin position="394"/>
        <end position="412"/>
    </location>
</feature>
<feature type="transmembrane region" description="Helical" evidence="2">
    <location>
        <begin position="488"/>
        <end position="508"/>
    </location>
</feature>
<feature type="region of interest" description="Disordered" evidence="1">
    <location>
        <begin position="523"/>
        <end position="561"/>
    </location>
</feature>
<keyword evidence="2" id="KW-1133">Transmembrane helix</keyword>
<dbReference type="PANTHER" id="PTHR37891">
    <property type="entry name" value="OS06G0113900 PROTEIN"/>
    <property type="match status" value="1"/>
</dbReference>
<feature type="region of interest" description="Disordered" evidence="1">
    <location>
        <begin position="1"/>
        <end position="38"/>
    </location>
</feature>
<gene>
    <name evidence="4" type="primary">LOC18606862</name>
</gene>
<keyword evidence="2" id="KW-0472">Membrane</keyword>
<reference evidence="3" key="1">
    <citation type="journal article" date="1997" name="Nucleic Acids Res.">
        <title>tRNAscan-SE: a program for improved detection of transfer RNA genes in genomic sequence.</title>
        <authorList>
            <person name="Lowe T.M."/>
            <person name="Eddy S.R."/>
        </authorList>
    </citation>
    <scope>NUCLEOTIDE SEQUENCE [LARGE SCALE GENOMIC DNA]</scope>
    <source>
        <strain evidence="3">r\B97-61/B2</strain>
    </source>
</reference>
<feature type="transmembrane region" description="Helical" evidence="2">
    <location>
        <begin position="458"/>
        <end position="482"/>
    </location>
</feature>
<keyword evidence="2" id="KW-0812">Transmembrane</keyword>
<dbReference type="KEGG" id="tcc:18606862"/>
<protein>
    <submittedName>
        <fullName evidence="4">Uncharacterized protein LOC18606862</fullName>
    </submittedName>
</protein>
<evidence type="ECO:0000256" key="2">
    <source>
        <dbReference type="SAM" id="Phobius"/>
    </source>
</evidence>
<feature type="compositionally biased region" description="Polar residues" evidence="1">
    <location>
        <begin position="8"/>
        <end position="30"/>
    </location>
</feature>
<evidence type="ECO:0000313" key="3">
    <source>
        <dbReference type="Proteomes" id="UP000694886"/>
    </source>
</evidence>
<dbReference type="AlphaFoldDB" id="A0AB32W3D5"/>
<dbReference type="RefSeq" id="XP_017972646.1">
    <property type="nucleotide sequence ID" value="XM_018117157.1"/>
</dbReference>
<evidence type="ECO:0000256" key="1">
    <source>
        <dbReference type="SAM" id="MobiDB-lite"/>
    </source>
</evidence>
<sequence>MADHQESSEVQSNQELQGPATSNGQEMNRSTSDDHDISLKMERAREAYRTYSRLEPKPERREIWAWYAYELCSYFVHTALIPIVFSLIIGQIVDLPSEPPQGWSKSDKGLTCKISEMQLYAFNYRYERLTRRSISIGDSKVSPLEWTSISWAIGLILAGPALHFISIKLDHGRNQQVIAGAATAIGSFFCLPVGFFRVTWIFPLYIAPIVVAITIATASHTRHHGLMIRGFTGAILQRHQFPVRRGVSSWHSLYAAAAGCLGSAVIAAFVYYMLRIRDTFTGLWVVSIFSGLKWLAGIVHVVTLRHGATVSSTLPKDHFLTIFKYHHGLGSLIVVGLSSFTSMCIFTGGLLYLVGELCLKPVFLLYFWLIYFIFPSVSLPLLQPLQLVLKANAVKMHLLGLILSLITSGTGFQFRKDNWQKHHILIFAALQSTSTGVLHAFGRVLLMDCSPAGKEGAFAIWYSWVKMVGTCLGFAVASGAAAGNVGTSFGIAFCTAAVAMLISIYGNISDVAGAVASGLTAEEGETVSAPQTPSGLGDGNININGDDSATKEPVAAGEEAA</sequence>
<feature type="transmembrane region" description="Helical" evidence="2">
    <location>
        <begin position="148"/>
        <end position="165"/>
    </location>
</feature>
<feature type="transmembrane region" description="Helical" evidence="2">
    <location>
        <begin position="280"/>
        <end position="304"/>
    </location>
</feature>
<proteinExistence type="predicted"/>
<feature type="transmembrane region" description="Helical" evidence="2">
    <location>
        <begin position="325"/>
        <end position="351"/>
    </location>
</feature>
<feature type="transmembrane region" description="Helical" evidence="2">
    <location>
        <begin position="363"/>
        <end position="382"/>
    </location>
</feature>
<feature type="transmembrane region" description="Helical" evidence="2">
    <location>
        <begin position="253"/>
        <end position="274"/>
    </location>
</feature>
<accession>A0AB32W3D5</accession>
<dbReference type="PANTHER" id="PTHR37891:SF1">
    <property type="entry name" value="OS06G0113900 PROTEIN"/>
    <property type="match status" value="1"/>
</dbReference>